<dbReference type="AlphaFoldDB" id="A0AAV4TZR3"/>
<dbReference type="EMBL" id="BPLR01012061">
    <property type="protein sequence ID" value="GIY51035.1"/>
    <property type="molecule type" value="Genomic_DNA"/>
</dbReference>
<sequence length="101" mass="11176">MDPLCPFAFNNADEMRIKILLAKLKSGGWKSLDEKIISPVIAMAAIQTPMTFQFCVAYLIEEAPFVFGSEDALIQPSPPPHINQPIHYRECSGTTPQDVSP</sequence>
<gene>
    <name evidence="1" type="ORF">CEXT_492931</name>
</gene>
<proteinExistence type="predicted"/>
<evidence type="ECO:0000313" key="2">
    <source>
        <dbReference type="Proteomes" id="UP001054945"/>
    </source>
</evidence>
<name>A0AAV4TZR3_CAEEX</name>
<dbReference type="Proteomes" id="UP001054945">
    <property type="component" value="Unassembled WGS sequence"/>
</dbReference>
<protein>
    <submittedName>
        <fullName evidence="1">Uncharacterized protein</fullName>
    </submittedName>
</protein>
<reference evidence="1 2" key="1">
    <citation type="submission" date="2021-06" db="EMBL/GenBank/DDBJ databases">
        <title>Caerostris extrusa draft genome.</title>
        <authorList>
            <person name="Kono N."/>
            <person name="Arakawa K."/>
        </authorList>
    </citation>
    <scope>NUCLEOTIDE SEQUENCE [LARGE SCALE GENOMIC DNA]</scope>
</reference>
<keyword evidence="2" id="KW-1185">Reference proteome</keyword>
<comment type="caution">
    <text evidence="1">The sequence shown here is derived from an EMBL/GenBank/DDBJ whole genome shotgun (WGS) entry which is preliminary data.</text>
</comment>
<accession>A0AAV4TZR3</accession>
<organism evidence="1 2">
    <name type="scientific">Caerostris extrusa</name>
    <name type="common">Bark spider</name>
    <name type="synonym">Caerostris bankana</name>
    <dbReference type="NCBI Taxonomy" id="172846"/>
    <lineage>
        <taxon>Eukaryota</taxon>
        <taxon>Metazoa</taxon>
        <taxon>Ecdysozoa</taxon>
        <taxon>Arthropoda</taxon>
        <taxon>Chelicerata</taxon>
        <taxon>Arachnida</taxon>
        <taxon>Araneae</taxon>
        <taxon>Araneomorphae</taxon>
        <taxon>Entelegynae</taxon>
        <taxon>Araneoidea</taxon>
        <taxon>Araneidae</taxon>
        <taxon>Caerostris</taxon>
    </lineage>
</organism>
<evidence type="ECO:0000313" key="1">
    <source>
        <dbReference type="EMBL" id="GIY51035.1"/>
    </source>
</evidence>